<evidence type="ECO:0000256" key="1">
    <source>
        <dbReference type="ARBA" id="ARBA00006581"/>
    </source>
</evidence>
<dbReference type="EC" id="3.6.1.23" evidence="2"/>
<keyword evidence="8" id="KW-1185">Reference proteome</keyword>
<dbReference type="Gene3D" id="2.70.40.10">
    <property type="match status" value="1"/>
</dbReference>
<dbReference type="GO" id="GO:0046081">
    <property type="term" value="P:dUTP catabolic process"/>
    <property type="evidence" value="ECO:0007669"/>
    <property type="project" value="InterPro"/>
</dbReference>
<dbReference type="CDD" id="cd07557">
    <property type="entry name" value="trimeric_dUTPase"/>
    <property type="match status" value="1"/>
</dbReference>
<proteinExistence type="inferred from homology"/>
<dbReference type="Proteomes" id="UP000185491">
    <property type="component" value="Chromosome"/>
</dbReference>
<dbReference type="InterPro" id="IPR036157">
    <property type="entry name" value="dUTPase-like_sf"/>
</dbReference>
<dbReference type="SUPFAM" id="SSF51283">
    <property type="entry name" value="dUTPase-like"/>
    <property type="match status" value="1"/>
</dbReference>
<dbReference type="AlphaFoldDB" id="A0A1L7D413"/>
<organism evidence="7 8">
    <name type="scientific">Corynebacterium phocae</name>
    <dbReference type="NCBI Taxonomy" id="161895"/>
    <lineage>
        <taxon>Bacteria</taxon>
        <taxon>Bacillati</taxon>
        <taxon>Actinomycetota</taxon>
        <taxon>Actinomycetes</taxon>
        <taxon>Mycobacteriales</taxon>
        <taxon>Corynebacteriaceae</taxon>
        <taxon>Corynebacterium</taxon>
    </lineage>
</organism>
<sequence>MRFKKFYPEAATPTRATDGAAGYDLAALGDITIKPGHTDMVTTGIAAEIPHGQVGLLFVRSSVGWQGLSLPNAVGVIDSDYRGQIFIPLHNRKDRPLTIRHHERIAQLVVLPCGTSDVELVDNLTDTQRGEDGFGSTGE</sequence>
<evidence type="ECO:0000313" key="8">
    <source>
        <dbReference type="Proteomes" id="UP000185491"/>
    </source>
</evidence>
<dbReference type="NCBIfam" id="TIGR00576">
    <property type="entry name" value="dut"/>
    <property type="match status" value="1"/>
</dbReference>
<protein>
    <recommendedName>
        <fullName evidence="2">dUTP diphosphatase</fullName>
        <ecNumber evidence="2">3.6.1.23</ecNumber>
    </recommendedName>
</protein>
<dbReference type="PANTHER" id="PTHR11241">
    <property type="entry name" value="DEOXYURIDINE 5'-TRIPHOSPHATE NUCLEOTIDOHYDROLASE"/>
    <property type="match status" value="1"/>
</dbReference>
<dbReference type="NCBIfam" id="NF001862">
    <property type="entry name" value="PRK00601.1"/>
    <property type="match status" value="1"/>
</dbReference>
<dbReference type="GO" id="GO:0006226">
    <property type="term" value="P:dUMP biosynthetic process"/>
    <property type="evidence" value="ECO:0007669"/>
    <property type="project" value="InterPro"/>
</dbReference>
<accession>A0A1L7D413</accession>
<evidence type="ECO:0000256" key="5">
    <source>
        <dbReference type="ARBA" id="ARBA00047686"/>
    </source>
</evidence>
<dbReference type="STRING" id="161895.CPHO_08415"/>
<dbReference type="InterPro" id="IPR008181">
    <property type="entry name" value="dUTPase"/>
</dbReference>
<dbReference type="KEGG" id="cpho:CPHO_08415"/>
<reference evidence="7 8" key="1">
    <citation type="submission" date="2014-08" db="EMBL/GenBank/DDBJ databases">
        <title>Complete genome sequence of Corynebacterium phocae M408/89/1(T)(=DSM 44612(T)), isolated from the common seal (Phoca vitulina).</title>
        <authorList>
            <person name="Ruckert C."/>
            <person name="Albersmeier A."/>
            <person name="Winkler A."/>
            <person name="Kalinowski J."/>
        </authorList>
    </citation>
    <scope>NUCLEOTIDE SEQUENCE [LARGE SCALE GENOMIC DNA]</scope>
    <source>
        <strain evidence="7 8">M408/89/1</strain>
    </source>
</reference>
<keyword evidence="4" id="KW-0546">Nucleotide metabolism</keyword>
<dbReference type="Pfam" id="PF00692">
    <property type="entry name" value="dUTPase"/>
    <property type="match status" value="1"/>
</dbReference>
<dbReference type="GO" id="GO:0004170">
    <property type="term" value="F:dUTP diphosphatase activity"/>
    <property type="evidence" value="ECO:0007669"/>
    <property type="project" value="UniProtKB-EC"/>
</dbReference>
<dbReference type="InterPro" id="IPR029054">
    <property type="entry name" value="dUTPase-like"/>
</dbReference>
<dbReference type="RefSeq" id="WP_075734892.1">
    <property type="nucleotide sequence ID" value="NZ_CP009249.1"/>
</dbReference>
<dbReference type="GO" id="GO:0000287">
    <property type="term" value="F:magnesium ion binding"/>
    <property type="evidence" value="ECO:0007669"/>
    <property type="project" value="InterPro"/>
</dbReference>
<evidence type="ECO:0000313" key="7">
    <source>
        <dbReference type="EMBL" id="APT92906.1"/>
    </source>
</evidence>
<comment type="catalytic activity">
    <reaction evidence="5">
        <text>dUTP + H2O = dUMP + diphosphate + H(+)</text>
        <dbReference type="Rhea" id="RHEA:10248"/>
        <dbReference type="ChEBI" id="CHEBI:15377"/>
        <dbReference type="ChEBI" id="CHEBI:15378"/>
        <dbReference type="ChEBI" id="CHEBI:33019"/>
        <dbReference type="ChEBI" id="CHEBI:61555"/>
        <dbReference type="ChEBI" id="CHEBI:246422"/>
        <dbReference type="EC" id="3.6.1.23"/>
    </reaction>
</comment>
<name>A0A1L7D413_9CORY</name>
<evidence type="ECO:0000256" key="2">
    <source>
        <dbReference type="ARBA" id="ARBA00012379"/>
    </source>
</evidence>
<dbReference type="EMBL" id="CP009249">
    <property type="protein sequence ID" value="APT92906.1"/>
    <property type="molecule type" value="Genomic_DNA"/>
</dbReference>
<dbReference type="PANTHER" id="PTHR11241:SF0">
    <property type="entry name" value="DEOXYURIDINE 5'-TRIPHOSPHATE NUCLEOTIDOHYDROLASE"/>
    <property type="match status" value="1"/>
</dbReference>
<evidence type="ECO:0000259" key="6">
    <source>
        <dbReference type="Pfam" id="PF00692"/>
    </source>
</evidence>
<dbReference type="InterPro" id="IPR033704">
    <property type="entry name" value="dUTPase_trimeric"/>
</dbReference>
<evidence type="ECO:0000256" key="4">
    <source>
        <dbReference type="ARBA" id="ARBA00023080"/>
    </source>
</evidence>
<keyword evidence="3" id="KW-0378">Hydrolase</keyword>
<gene>
    <name evidence="7" type="ORF">CPHO_08415</name>
</gene>
<dbReference type="OrthoDB" id="9809956at2"/>
<comment type="similarity">
    <text evidence="1">Belongs to the dUTPase family.</text>
</comment>
<evidence type="ECO:0000256" key="3">
    <source>
        <dbReference type="ARBA" id="ARBA00022801"/>
    </source>
</evidence>
<feature type="domain" description="dUTPase-like" evidence="6">
    <location>
        <begin position="10"/>
        <end position="138"/>
    </location>
</feature>